<name>A0ACC2LYN7_PERAE</name>
<dbReference type="EMBL" id="CM056811">
    <property type="protein sequence ID" value="KAJ8638559.1"/>
    <property type="molecule type" value="Genomic_DNA"/>
</dbReference>
<gene>
    <name evidence="1" type="ORF">MRB53_012826</name>
</gene>
<evidence type="ECO:0000313" key="1">
    <source>
        <dbReference type="EMBL" id="KAJ8638559.1"/>
    </source>
</evidence>
<protein>
    <submittedName>
        <fullName evidence="1">Uncharacterized protein</fullName>
    </submittedName>
</protein>
<keyword evidence="2" id="KW-1185">Reference proteome</keyword>
<accession>A0ACC2LYN7</accession>
<comment type="caution">
    <text evidence="1">The sequence shown here is derived from an EMBL/GenBank/DDBJ whole genome shotgun (WGS) entry which is preliminary data.</text>
</comment>
<dbReference type="Proteomes" id="UP001234297">
    <property type="component" value="Chromosome 3"/>
</dbReference>
<sequence length="149" mass="16453">MAARNACLCFAFLFTRSDLARGPPSIYTVVVSESSPIVFRPRYLQQDLPATFLFSGGEQGADVRQQSRSTGERKSRPDLNETDLERLLSLSLICLCRRIWILRSLTTPSSQKHPSLFFTENPGLLPMQIRPISASAGIPDPAAVFGPLT</sequence>
<reference evidence="1 2" key="1">
    <citation type="journal article" date="2022" name="Hortic Res">
        <title>A haplotype resolved chromosomal level avocado genome allows analysis of novel avocado genes.</title>
        <authorList>
            <person name="Nath O."/>
            <person name="Fletcher S.J."/>
            <person name="Hayward A."/>
            <person name="Shaw L.M."/>
            <person name="Masouleh A.K."/>
            <person name="Furtado A."/>
            <person name="Henry R.J."/>
            <person name="Mitter N."/>
        </authorList>
    </citation>
    <scope>NUCLEOTIDE SEQUENCE [LARGE SCALE GENOMIC DNA]</scope>
    <source>
        <strain evidence="2">cv. Hass</strain>
    </source>
</reference>
<organism evidence="1 2">
    <name type="scientific">Persea americana</name>
    <name type="common">Avocado</name>
    <dbReference type="NCBI Taxonomy" id="3435"/>
    <lineage>
        <taxon>Eukaryota</taxon>
        <taxon>Viridiplantae</taxon>
        <taxon>Streptophyta</taxon>
        <taxon>Embryophyta</taxon>
        <taxon>Tracheophyta</taxon>
        <taxon>Spermatophyta</taxon>
        <taxon>Magnoliopsida</taxon>
        <taxon>Magnoliidae</taxon>
        <taxon>Laurales</taxon>
        <taxon>Lauraceae</taxon>
        <taxon>Persea</taxon>
    </lineage>
</organism>
<evidence type="ECO:0000313" key="2">
    <source>
        <dbReference type="Proteomes" id="UP001234297"/>
    </source>
</evidence>
<proteinExistence type="predicted"/>